<comment type="similarity">
    <text evidence="2 12">Belongs to the amiloride-sensitive sodium channel (TC 1.A.6) family.</text>
</comment>
<evidence type="ECO:0000256" key="11">
    <source>
        <dbReference type="ARBA" id="ARBA00023303"/>
    </source>
</evidence>
<keyword evidence="15" id="KW-1185">Reference proteome</keyword>
<evidence type="ECO:0000313" key="14">
    <source>
        <dbReference type="EMBL" id="KAG5323178.1"/>
    </source>
</evidence>
<keyword evidence="9 13" id="KW-0472">Membrane</keyword>
<evidence type="ECO:0000256" key="7">
    <source>
        <dbReference type="ARBA" id="ARBA00023053"/>
    </source>
</evidence>
<dbReference type="EMBL" id="JAANIA010000777">
    <property type="protein sequence ID" value="KAG5323178.1"/>
    <property type="molecule type" value="Genomic_DNA"/>
</dbReference>
<dbReference type="PANTHER" id="PTHR11690:SF253">
    <property type="entry name" value="PICKPOCKET 18-RELATED"/>
    <property type="match status" value="1"/>
</dbReference>
<reference evidence="14" key="1">
    <citation type="submission" date="2020-02" db="EMBL/GenBank/DDBJ databases">
        <title>Relaxed selection underlies rapid genomic changes in the transitions from sociality to social parasitism in ants.</title>
        <authorList>
            <person name="Bi X."/>
        </authorList>
    </citation>
    <scope>NUCLEOTIDE SEQUENCE</scope>
    <source>
        <strain evidence="14">BGI-DK2014c</strain>
        <tissue evidence="14">Whole body</tissue>
    </source>
</reference>
<keyword evidence="5 12" id="KW-0812">Transmembrane</keyword>
<evidence type="ECO:0000256" key="8">
    <source>
        <dbReference type="ARBA" id="ARBA00023065"/>
    </source>
</evidence>
<evidence type="ECO:0000256" key="4">
    <source>
        <dbReference type="ARBA" id="ARBA00022461"/>
    </source>
</evidence>
<feature type="transmembrane region" description="Helical" evidence="13">
    <location>
        <begin position="137"/>
        <end position="158"/>
    </location>
</feature>
<evidence type="ECO:0000256" key="9">
    <source>
        <dbReference type="ARBA" id="ARBA00023136"/>
    </source>
</evidence>
<dbReference type="Proteomes" id="UP000668214">
    <property type="component" value="Unassembled WGS sequence"/>
</dbReference>
<protein>
    <submittedName>
        <fullName evidence="14">NACH protein</fullName>
    </submittedName>
</protein>
<dbReference type="Pfam" id="PF00858">
    <property type="entry name" value="ASC"/>
    <property type="match status" value="1"/>
</dbReference>
<keyword evidence="8 12" id="KW-0406">Ion transport</keyword>
<proteinExistence type="inferred from homology"/>
<evidence type="ECO:0000256" key="2">
    <source>
        <dbReference type="ARBA" id="ARBA00007193"/>
    </source>
</evidence>
<dbReference type="GO" id="GO:0015280">
    <property type="term" value="F:ligand-gated sodium channel activity"/>
    <property type="evidence" value="ECO:0007669"/>
    <property type="project" value="TreeGrafter"/>
</dbReference>
<comment type="caution">
    <text evidence="14">The sequence shown here is derived from an EMBL/GenBank/DDBJ whole genome shotgun (WGS) entry which is preliminary data.</text>
</comment>
<keyword evidence="10 12" id="KW-0739">Sodium transport</keyword>
<gene>
    <name evidence="14" type="primary">Nach_2</name>
    <name evidence="14" type="ORF">G6Z78_0001465</name>
</gene>
<keyword evidence="3 12" id="KW-0813">Transport</keyword>
<organism evidence="14 15">
    <name type="scientific">Pseudoatta argentina</name>
    <dbReference type="NCBI Taxonomy" id="621737"/>
    <lineage>
        <taxon>Eukaryota</taxon>
        <taxon>Metazoa</taxon>
        <taxon>Ecdysozoa</taxon>
        <taxon>Arthropoda</taxon>
        <taxon>Hexapoda</taxon>
        <taxon>Insecta</taxon>
        <taxon>Pterygota</taxon>
        <taxon>Neoptera</taxon>
        <taxon>Endopterygota</taxon>
        <taxon>Hymenoptera</taxon>
        <taxon>Apocrita</taxon>
        <taxon>Aculeata</taxon>
        <taxon>Formicoidea</taxon>
        <taxon>Formicidae</taxon>
        <taxon>Myrmicinae</taxon>
        <taxon>Pseudoatta</taxon>
    </lineage>
</organism>
<keyword evidence="4 12" id="KW-0894">Sodium channel</keyword>
<comment type="subcellular location">
    <subcellularLocation>
        <location evidence="1">Membrane</location>
        <topology evidence="1">Multi-pass membrane protein</topology>
    </subcellularLocation>
</comment>
<evidence type="ECO:0000256" key="10">
    <source>
        <dbReference type="ARBA" id="ARBA00023201"/>
    </source>
</evidence>
<evidence type="ECO:0000256" key="13">
    <source>
        <dbReference type="SAM" id="Phobius"/>
    </source>
</evidence>
<keyword evidence="11 12" id="KW-0407">Ion channel</keyword>
<accession>A0A836JSD0</accession>
<dbReference type="Gene3D" id="1.10.287.770">
    <property type="entry name" value="YojJ-like"/>
    <property type="match status" value="1"/>
</dbReference>
<evidence type="ECO:0000256" key="1">
    <source>
        <dbReference type="ARBA" id="ARBA00004141"/>
    </source>
</evidence>
<feature type="non-terminal residue" evidence="14">
    <location>
        <position position="1"/>
    </location>
</feature>
<evidence type="ECO:0000313" key="15">
    <source>
        <dbReference type="Proteomes" id="UP000668214"/>
    </source>
</evidence>
<evidence type="ECO:0000256" key="6">
    <source>
        <dbReference type="ARBA" id="ARBA00022989"/>
    </source>
</evidence>
<evidence type="ECO:0000256" key="5">
    <source>
        <dbReference type="ARBA" id="ARBA00022692"/>
    </source>
</evidence>
<dbReference type="GO" id="GO:0005886">
    <property type="term" value="C:plasma membrane"/>
    <property type="evidence" value="ECO:0007669"/>
    <property type="project" value="TreeGrafter"/>
</dbReference>
<dbReference type="PANTHER" id="PTHR11690">
    <property type="entry name" value="AMILORIDE-SENSITIVE SODIUM CHANNEL-RELATED"/>
    <property type="match status" value="1"/>
</dbReference>
<keyword evidence="7" id="KW-0915">Sodium</keyword>
<evidence type="ECO:0000256" key="3">
    <source>
        <dbReference type="ARBA" id="ARBA00022448"/>
    </source>
</evidence>
<feature type="transmembrane region" description="Helical" evidence="13">
    <location>
        <begin position="112"/>
        <end position="131"/>
    </location>
</feature>
<evidence type="ECO:0000256" key="12">
    <source>
        <dbReference type="RuleBase" id="RU000679"/>
    </source>
</evidence>
<dbReference type="InterPro" id="IPR001873">
    <property type="entry name" value="ENaC"/>
</dbReference>
<keyword evidence="6 13" id="KW-1133">Transmembrane helix</keyword>
<feature type="non-terminal residue" evidence="14">
    <location>
        <position position="431"/>
    </location>
</feature>
<sequence>MQLGNLYVSMMAIDNNNDVELDKLLTTYYNGSYDVTQIMKTLTPQCSTMLLKCMLHGIYRNCSELFEFRKTQDGYCCTFNYVRESDDIPENYNYVLYKNVVRVSFIPKCSIIYIKLFYLSLCYFIIFYYYILTIKTINILLFFKINYFKYILIIYLTVTNTKLTSIESDLTSNPLTHFQIPKVVQKRVHSENPAFRCSKKQYMSGKKNTDELTLTLFMHDFSIHYLNCDYSCISTYQFSCMLMSVTLYIDPLFSGIAKRLTIFPHEDDNSIFYEEKDALHCLHCYPACNDTNYDVLIWRSRMDLGTFELNLFPNYKITNEGVLHVYFSQYGTIRLYRDVSSYWYNLLSDIGGLCGVFIGFSFITIVELLYFFVLLFCDLFCKKSILQKDDRKTEIPPDQIQTTGELYWNELLPRSWHSAKYCNYSIKKARY</sequence>
<dbReference type="AlphaFoldDB" id="A0A836JSD0"/>
<name>A0A836JSD0_9HYME</name>